<feature type="non-terminal residue" evidence="1">
    <location>
        <position position="1"/>
    </location>
</feature>
<accession>A0ACA9P1Q3</accession>
<proteinExistence type="predicted"/>
<dbReference type="EMBL" id="CAJVPW010019821">
    <property type="protein sequence ID" value="CAG8686907.1"/>
    <property type="molecule type" value="Genomic_DNA"/>
</dbReference>
<organism evidence="1 2">
    <name type="scientific">Cetraspora pellucida</name>
    <dbReference type="NCBI Taxonomy" id="1433469"/>
    <lineage>
        <taxon>Eukaryota</taxon>
        <taxon>Fungi</taxon>
        <taxon>Fungi incertae sedis</taxon>
        <taxon>Mucoromycota</taxon>
        <taxon>Glomeromycotina</taxon>
        <taxon>Glomeromycetes</taxon>
        <taxon>Diversisporales</taxon>
        <taxon>Gigasporaceae</taxon>
        <taxon>Cetraspora</taxon>
    </lineage>
</organism>
<keyword evidence="2" id="KW-1185">Reference proteome</keyword>
<name>A0ACA9P1Q3_9GLOM</name>
<gene>
    <name evidence="1" type="ORF">SPELUC_LOCUS10514</name>
</gene>
<protein>
    <submittedName>
        <fullName evidence="1">2017_t:CDS:1</fullName>
    </submittedName>
</protein>
<evidence type="ECO:0000313" key="2">
    <source>
        <dbReference type="Proteomes" id="UP000789366"/>
    </source>
</evidence>
<sequence length="225" mass="25836">CNDWPAIEKTKYIQKIKEESLILRKHTNDNVNDEKDEKGDSFTEPTTHDDGDNAQQPPAPRQNTILSWCTHPLPHEESKKLHKKLLKSIIHGNVSFNFVDNSYFQDFLRNLNPSYNPPTRNVVKERLLTEMFSDHLQKKLNTLPTLTDITISLNGWTDNSGNSVYRFMVLKENQEMVIDVIDLSTYCHTGDFLKDKLKEVLTANGIKMPSIITCVTDNLSNMGKM</sequence>
<comment type="caution">
    <text evidence="1">The sequence shown here is derived from an EMBL/GenBank/DDBJ whole genome shotgun (WGS) entry which is preliminary data.</text>
</comment>
<reference evidence="1" key="1">
    <citation type="submission" date="2021-06" db="EMBL/GenBank/DDBJ databases">
        <authorList>
            <person name="Kallberg Y."/>
            <person name="Tangrot J."/>
            <person name="Rosling A."/>
        </authorList>
    </citation>
    <scope>NUCLEOTIDE SEQUENCE</scope>
    <source>
        <strain evidence="1">28 12/20/2015</strain>
    </source>
</reference>
<dbReference type="Proteomes" id="UP000789366">
    <property type="component" value="Unassembled WGS sequence"/>
</dbReference>
<evidence type="ECO:0000313" key="1">
    <source>
        <dbReference type="EMBL" id="CAG8686907.1"/>
    </source>
</evidence>